<dbReference type="GO" id="GO:0005975">
    <property type="term" value="P:carbohydrate metabolic process"/>
    <property type="evidence" value="ECO:0007669"/>
    <property type="project" value="InterPro"/>
</dbReference>
<evidence type="ECO:0000259" key="1">
    <source>
        <dbReference type="Pfam" id="PF14498"/>
    </source>
</evidence>
<gene>
    <name evidence="4" type="ORF">D1164_16750</name>
</gene>
<feature type="domain" description="Glycosyl hydrolase family 95 N-terminal" evidence="1">
    <location>
        <begin position="53"/>
        <end position="264"/>
    </location>
</feature>
<organism evidence="4 5">
    <name type="scientific">Mariniphaga sediminis</name>
    <dbReference type="NCBI Taxonomy" id="1628158"/>
    <lineage>
        <taxon>Bacteria</taxon>
        <taxon>Pseudomonadati</taxon>
        <taxon>Bacteroidota</taxon>
        <taxon>Bacteroidia</taxon>
        <taxon>Marinilabiliales</taxon>
        <taxon>Prolixibacteraceae</taxon>
        <taxon>Mariniphaga</taxon>
    </lineage>
</organism>
<name>A0A399CXU7_9BACT</name>
<dbReference type="InterPro" id="IPR049053">
    <property type="entry name" value="AFCA-like_C"/>
</dbReference>
<dbReference type="SUPFAM" id="SSF48208">
    <property type="entry name" value="Six-hairpin glycosidases"/>
    <property type="match status" value="1"/>
</dbReference>
<dbReference type="PROSITE" id="PS51257">
    <property type="entry name" value="PROKAR_LIPOPROTEIN"/>
    <property type="match status" value="1"/>
</dbReference>
<dbReference type="InterPro" id="IPR054363">
    <property type="entry name" value="GH95_cat"/>
</dbReference>
<feature type="domain" description="Glycosyl hydrolase family 95 catalytic" evidence="3">
    <location>
        <begin position="340"/>
        <end position="763"/>
    </location>
</feature>
<protein>
    <submittedName>
        <fullName evidence="4">Glycoside hydrolase family 95 protein</fullName>
    </submittedName>
</protein>
<dbReference type="Proteomes" id="UP000266441">
    <property type="component" value="Unassembled WGS sequence"/>
</dbReference>
<dbReference type="Gene3D" id="2.70.98.50">
    <property type="entry name" value="putative glycoside hydrolase family protein from bacillus halodurans"/>
    <property type="match status" value="1"/>
</dbReference>
<dbReference type="PANTHER" id="PTHR31084">
    <property type="entry name" value="ALPHA-L-FUCOSIDASE 2"/>
    <property type="match status" value="1"/>
</dbReference>
<dbReference type="InterPro" id="IPR008928">
    <property type="entry name" value="6-hairpin_glycosidase_sf"/>
</dbReference>
<dbReference type="Pfam" id="PF22124">
    <property type="entry name" value="Glyco_hydro_95_cat"/>
    <property type="match status" value="1"/>
</dbReference>
<keyword evidence="4" id="KW-0378">Hydrolase</keyword>
<dbReference type="AlphaFoldDB" id="A0A399CXU7"/>
<dbReference type="Pfam" id="PF14498">
    <property type="entry name" value="Glyco_hyd_65N_2"/>
    <property type="match status" value="1"/>
</dbReference>
<comment type="caution">
    <text evidence="4">The sequence shown here is derived from an EMBL/GenBank/DDBJ whole genome shotgun (WGS) entry which is preliminary data.</text>
</comment>
<keyword evidence="5" id="KW-1185">Reference proteome</keyword>
<dbReference type="InterPro" id="IPR013780">
    <property type="entry name" value="Glyco_hydro_b"/>
</dbReference>
<sequence length="863" mass="97873">MNMNKMLIIAFLVLLSCSPGTEKQSKKHNHESRKAGEVRGKSEFEGYFPNSRIWSEAFASEWSEGYPVGNGRIGGMVLGVPHRERIALNHDLLWRQYWTYQKHNTAEDIEKIRDHCLQNEWNEAEALATQKIAVTGKPIYVNPYVPAGDMYIHMNNQGSKVSDYVRMLDMDKGIVEVSYNSGGVKYKRETFCSWPEGIMVVRLSANKAAALTGEISLSRLADPECRVTGYSDLDKVIMEGQFEEGKKFAVVAQIIQRGGRLTAGKKEYQQAGVEMPEKSFGLKYIYRQNQESPENKGASTFFDSSDEVLIFLAITVDDEVENGKNLVEKCYERLENVNPSYEVLKEKHIASHQELYRRVSLELGVDDPMVATDSLLKESIDSNTVSHSLLAKMFNMSRYLAICSGRPQPEGQPAKAPINLQGIWNQDRRPAWDCDYHLDLNVEMCYWPLDMVSLGDLMEPLMDWVEELIPQGRIAAKDLYGCDGIYFPPTCDYNNIGNVDNIGFYWSGGAAWIAQLLWQHWEYSCDQEFLKERLYPFMLEIGDFYEDFLFENEEGFLIPSLSTSPEMPIAGRGGTYSFLSSASTMDLELIRDLFTHLIEAGNLLKVEQGVLNKWTNILEKVPLPKIHDDGYLTEWLEDHIPGDPGHRHRSQFVGLSPGDRISFENTPDYAEAAYLALKKRHDYGVKMTQSLTYVWDAQILARLYRGDEAYGQLKSMLPIHVLDNLLITCNDWGGKGGLAWFEGIKLFQVEANIGLASSIIEMIFQDRQHLLKFLPALPSALPNGEVKGLRARGGFEVGLNWNQGKINSANIISVSGKQCQFKDNGFNNIRITSEGKDVKFKRDNEKGIISFETEKGKEYQLVF</sequence>
<reference evidence="4 5" key="1">
    <citation type="journal article" date="2015" name="Int. J. Syst. Evol. Microbiol.">
        <title>Mariniphaga sediminis sp. nov., isolated from coastal sediment.</title>
        <authorList>
            <person name="Wang F.Q."/>
            <person name="Shen Q.Y."/>
            <person name="Chen G.J."/>
            <person name="Du Z.J."/>
        </authorList>
    </citation>
    <scope>NUCLEOTIDE SEQUENCE [LARGE SCALE GENOMIC DNA]</scope>
    <source>
        <strain evidence="4 5">SY21</strain>
    </source>
</reference>
<evidence type="ECO:0000259" key="3">
    <source>
        <dbReference type="Pfam" id="PF22124"/>
    </source>
</evidence>
<evidence type="ECO:0000259" key="2">
    <source>
        <dbReference type="Pfam" id="PF21307"/>
    </source>
</evidence>
<accession>A0A399CXU7</accession>
<proteinExistence type="predicted"/>
<dbReference type="PANTHER" id="PTHR31084:SF0">
    <property type="entry name" value="ALPHA-L-FUCOSIDASE 2"/>
    <property type="match status" value="1"/>
</dbReference>
<dbReference type="Gene3D" id="2.60.40.1180">
    <property type="entry name" value="Golgi alpha-mannosidase II"/>
    <property type="match status" value="1"/>
</dbReference>
<dbReference type="InterPro" id="IPR016518">
    <property type="entry name" value="Alpha-L-fucosidase"/>
</dbReference>
<dbReference type="PIRSF" id="PIRSF007663">
    <property type="entry name" value="UCP007663"/>
    <property type="match status" value="1"/>
</dbReference>
<feature type="domain" description="Alpha fucosidase A-like C-terminal" evidence="2">
    <location>
        <begin position="766"/>
        <end position="861"/>
    </location>
</feature>
<dbReference type="EMBL" id="QWET01000014">
    <property type="protein sequence ID" value="RIH63983.1"/>
    <property type="molecule type" value="Genomic_DNA"/>
</dbReference>
<dbReference type="OrthoDB" id="9802600at2"/>
<dbReference type="GO" id="GO:0004560">
    <property type="term" value="F:alpha-L-fucosidase activity"/>
    <property type="evidence" value="ECO:0007669"/>
    <property type="project" value="InterPro"/>
</dbReference>
<evidence type="ECO:0000313" key="4">
    <source>
        <dbReference type="EMBL" id="RIH63983.1"/>
    </source>
</evidence>
<dbReference type="Pfam" id="PF21307">
    <property type="entry name" value="Glyco_hydro_95_C"/>
    <property type="match status" value="1"/>
</dbReference>
<evidence type="ECO:0000313" key="5">
    <source>
        <dbReference type="Proteomes" id="UP000266441"/>
    </source>
</evidence>
<dbReference type="InterPro" id="IPR027414">
    <property type="entry name" value="GH95_N_dom"/>
</dbReference>